<comment type="caution">
    <text evidence="2">The sequence shown here is derived from an EMBL/GenBank/DDBJ whole genome shotgun (WGS) entry which is preliminary data.</text>
</comment>
<sequence>MVHSLRQNNIRLSRFFLTLVSGGLITLVFPKLSWAETPSFPQPRSTSPEPTLTSTAETVTSTSPNSASQNVQDLQPANLEVRSVENIADAAHLFGSAPQAINPQIHAEEINAIETPAISPEVSFSPLTMSGTEHPFSDASSERRLSEVLAAGFQNATLLADAPNDPEGDEAGTRSNKWDPGRPDSHAPIGVMGDHTHSKSEVMLSYRYMRMGMSGNLDGRNNLTPEEVLADFQITPLRMTTEMHMFGAMYAPTDELTLMVMAPYVIKSMDHLTRMGTNFTTNSEGFGDIRLSGLYKVFDRSNQRIHFNAGISFPTGSISEKDATPAGPNQVLPYPMQTGSGTFNLMPGITYLGQAGSWSWGGQGMGTIRLGRNVQEYRLGNQLSLTAWGARKWSKSISTSLRLKGRILGNNVGEDPRLAPGNLLEPPLIPTIDPELRGGSRVDLSVGLNFLAQKGFLKGHRFALEAGLPIFQSLSGPQLENDFTITVGWQKAFKP</sequence>
<feature type="region of interest" description="Disordered" evidence="1">
    <location>
        <begin position="38"/>
        <end position="72"/>
    </location>
</feature>
<accession>A0A2W1JXM9</accession>
<feature type="compositionally biased region" description="Low complexity" evidence="1">
    <location>
        <begin position="51"/>
        <end position="63"/>
    </location>
</feature>
<name>A0A2W1JXM9_9CYAN</name>
<gene>
    <name evidence="2" type="ORF">C1752_00481</name>
</gene>
<evidence type="ECO:0008006" key="4">
    <source>
        <dbReference type="Google" id="ProtNLM"/>
    </source>
</evidence>
<keyword evidence="3" id="KW-1185">Reference proteome</keyword>
<feature type="region of interest" description="Disordered" evidence="1">
    <location>
        <begin position="159"/>
        <end position="194"/>
    </location>
</feature>
<protein>
    <recommendedName>
        <fullName evidence="4">Transporter</fullName>
    </recommendedName>
</protein>
<dbReference type="InterPro" id="IPR025737">
    <property type="entry name" value="FApF"/>
</dbReference>
<dbReference type="Pfam" id="PF13557">
    <property type="entry name" value="Phenol_MetA_deg"/>
    <property type="match status" value="1"/>
</dbReference>
<evidence type="ECO:0000256" key="1">
    <source>
        <dbReference type="SAM" id="MobiDB-lite"/>
    </source>
</evidence>
<evidence type="ECO:0000313" key="2">
    <source>
        <dbReference type="EMBL" id="PZD75065.1"/>
    </source>
</evidence>
<dbReference type="AlphaFoldDB" id="A0A2W1JXM9"/>
<proteinExistence type="predicted"/>
<reference evidence="2 3" key="1">
    <citation type="journal article" date="2018" name="Sci. Rep.">
        <title>A novel species of the marine cyanobacterium Acaryochloris with a unique pigment content and lifestyle.</title>
        <authorList>
            <person name="Partensky F."/>
            <person name="Six C."/>
            <person name="Ratin M."/>
            <person name="Garczarek L."/>
            <person name="Vaulot D."/>
            <person name="Probert I."/>
            <person name="Calteau A."/>
            <person name="Gourvil P."/>
            <person name="Marie D."/>
            <person name="Grebert T."/>
            <person name="Bouchier C."/>
            <person name="Le Panse S."/>
            <person name="Gachenot M."/>
            <person name="Rodriguez F."/>
            <person name="Garrido J.L."/>
        </authorList>
    </citation>
    <scope>NUCLEOTIDE SEQUENCE [LARGE SCALE GENOMIC DNA]</scope>
    <source>
        <strain evidence="2 3">RCC1774</strain>
    </source>
</reference>
<dbReference type="Proteomes" id="UP000248857">
    <property type="component" value="Unassembled WGS sequence"/>
</dbReference>
<organism evidence="2 3">
    <name type="scientific">Acaryochloris thomasi RCC1774</name>
    <dbReference type="NCBI Taxonomy" id="1764569"/>
    <lineage>
        <taxon>Bacteria</taxon>
        <taxon>Bacillati</taxon>
        <taxon>Cyanobacteriota</taxon>
        <taxon>Cyanophyceae</taxon>
        <taxon>Acaryochloridales</taxon>
        <taxon>Acaryochloridaceae</taxon>
        <taxon>Acaryochloris</taxon>
        <taxon>Acaryochloris thomasi</taxon>
    </lineage>
</organism>
<evidence type="ECO:0000313" key="3">
    <source>
        <dbReference type="Proteomes" id="UP000248857"/>
    </source>
</evidence>
<dbReference type="EMBL" id="PQWO01000001">
    <property type="protein sequence ID" value="PZD75065.1"/>
    <property type="molecule type" value="Genomic_DNA"/>
</dbReference>
<feature type="compositionally biased region" description="Basic and acidic residues" evidence="1">
    <location>
        <begin position="176"/>
        <end position="185"/>
    </location>
</feature>